<sequence>MFGSDKTAVKKVSDEMKGRWAKFLLGGVIIALLAGCESRPTDRGQQYIDGKLTHPFELVNNPNAKNKPVNGKDFAQQVYEISQVSPSLYNKHRETYQAIFQWMVAGASGSQLAEFNIDTYQMEGVDNYGNVQFTGYYTPVIHARHTKQGEFKYPLYAMPKKTKKMRRLPDRAGIYAGGLDGLNLELAYSNSLVDNFMMEVQGSAYVDFGDGTPLVFFAYAGKNGRAYNSVGKVLIDRNEVPREEMSMQAIKRWTEQHSEDEVRELLEQNPSFVFFKPKHSAPVKGASAVPLIAKASVASDKTLIPAGTTILAEVPLLDNQGKFTGKYEMRLMISLDVGGAIKGHHFDIYQGIGDDAGHAAGFYNHYGRVWVLSTPPDAPVAAK</sequence>
<reference evidence="6 7" key="1">
    <citation type="submission" date="2016-10" db="EMBL/GenBank/DDBJ databases">
        <authorList>
            <person name="Varghese N."/>
            <person name="Submissions S."/>
        </authorList>
    </citation>
    <scope>NUCLEOTIDE SEQUENCE [LARGE SCALE GENOMIC DNA]</scope>
    <source>
        <strain evidence="6 7">DSM 5563</strain>
    </source>
</reference>
<name>A0AAJ4WA63_9GAMM</name>
<protein>
    <recommendedName>
        <fullName evidence="4">Membrane-bound lytic murein transglycosylase A</fullName>
        <ecNumber evidence="4">4.2.2.n1</ecNumber>
    </recommendedName>
    <alternativeName>
        <fullName evidence="4">Murein hydrolase A</fullName>
    </alternativeName>
</protein>
<keyword evidence="3 4" id="KW-0961">Cell wall biogenesis/degradation</keyword>
<evidence type="ECO:0000256" key="4">
    <source>
        <dbReference type="PIRNR" id="PIRNR019422"/>
    </source>
</evidence>
<dbReference type="AlphaFoldDB" id="A0AAJ4WA63"/>
<dbReference type="EMBL" id="FOLW01000003">
    <property type="protein sequence ID" value="SFC68167.1"/>
    <property type="molecule type" value="Genomic_DNA"/>
</dbReference>
<dbReference type="Pfam" id="PF03562">
    <property type="entry name" value="MltA"/>
    <property type="match status" value="1"/>
</dbReference>
<dbReference type="GO" id="GO:0004553">
    <property type="term" value="F:hydrolase activity, hydrolyzing O-glycosyl compounds"/>
    <property type="evidence" value="ECO:0007669"/>
    <property type="project" value="InterPro"/>
</dbReference>
<dbReference type="GO" id="GO:0009253">
    <property type="term" value="P:peptidoglycan catabolic process"/>
    <property type="evidence" value="ECO:0007669"/>
    <property type="project" value="TreeGrafter"/>
</dbReference>
<evidence type="ECO:0000256" key="3">
    <source>
        <dbReference type="ARBA" id="ARBA00023316"/>
    </source>
</evidence>
<dbReference type="Gene3D" id="2.40.240.50">
    <property type="entry name" value="Barwin-like endoglucanases"/>
    <property type="match status" value="1"/>
</dbReference>
<dbReference type="CDD" id="cd22785">
    <property type="entry name" value="DPBB_MltA-like"/>
    <property type="match status" value="1"/>
</dbReference>
<evidence type="ECO:0000256" key="1">
    <source>
        <dbReference type="ARBA" id="ARBA00001420"/>
    </source>
</evidence>
<dbReference type="GO" id="GO:0008933">
    <property type="term" value="F:peptidoglycan lytic transglycosylase activity"/>
    <property type="evidence" value="ECO:0007669"/>
    <property type="project" value="TreeGrafter"/>
</dbReference>
<dbReference type="GO" id="GO:0019867">
    <property type="term" value="C:outer membrane"/>
    <property type="evidence" value="ECO:0007669"/>
    <property type="project" value="InterPro"/>
</dbReference>
<dbReference type="SMART" id="SM00925">
    <property type="entry name" value="MltA"/>
    <property type="match status" value="1"/>
</dbReference>
<comment type="catalytic activity">
    <reaction evidence="1 4">
        <text>Exolytic cleavage of the (1-&gt;4)-beta-glycosidic linkage between N-acetylmuramic acid (MurNAc) and N-acetylglucosamine (GlcNAc) residues in peptidoglycan, from either the reducing or the non-reducing ends of the peptidoglycan chains, with concomitant formation of a 1,6-anhydrobond in the MurNAc residue.</text>
        <dbReference type="EC" id="4.2.2.n1"/>
    </reaction>
</comment>
<evidence type="ECO:0000256" key="2">
    <source>
        <dbReference type="ARBA" id="ARBA00023239"/>
    </source>
</evidence>
<comment type="function">
    <text evidence="4">Murein-degrading enzyme. May play a role in recycling of muropeptides during cell elongation and/or cell division.</text>
</comment>
<dbReference type="InterPro" id="IPR010611">
    <property type="entry name" value="3D_dom"/>
</dbReference>
<dbReference type="PANTHER" id="PTHR30124">
    <property type="entry name" value="MEMBRANE-BOUND LYTIC MUREIN TRANSGLYCOSYLASE A"/>
    <property type="match status" value="1"/>
</dbReference>
<accession>A0AAJ4WA63</accession>
<organism evidence="6 7">
    <name type="scientific">Pragia fontium DSM 5563 = ATCC 49100</name>
    <dbReference type="NCBI Taxonomy" id="1122977"/>
    <lineage>
        <taxon>Bacteria</taxon>
        <taxon>Pseudomonadati</taxon>
        <taxon>Pseudomonadota</taxon>
        <taxon>Gammaproteobacteria</taxon>
        <taxon>Enterobacterales</taxon>
        <taxon>Budviciaceae</taxon>
        <taxon>Pragia</taxon>
    </lineage>
</organism>
<evidence type="ECO:0000313" key="7">
    <source>
        <dbReference type="Proteomes" id="UP000226420"/>
    </source>
</evidence>
<evidence type="ECO:0000259" key="5">
    <source>
        <dbReference type="SMART" id="SM00925"/>
    </source>
</evidence>
<dbReference type="InterPro" id="IPR026044">
    <property type="entry name" value="MltA"/>
</dbReference>
<dbReference type="GO" id="GO:0009254">
    <property type="term" value="P:peptidoglycan turnover"/>
    <property type="evidence" value="ECO:0007669"/>
    <property type="project" value="UniProtKB-UniRule"/>
</dbReference>
<dbReference type="PANTHER" id="PTHR30124:SF0">
    <property type="entry name" value="MEMBRANE-BOUND LYTIC MUREIN TRANSGLYCOSYLASE A"/>
    <property type="match status" value="1"/>
</dbReference>
<dbReference type="EC" id="4.2.2.n1" evidence="4"/>
<dbReference type="InterPro" id="IPR036908">
    <property type="entry name" value="RlpA-like_sf"/>
</dbReference>
<comment type="caution">
    <text evidence="6">The sequence shown here is derived from an EMBL/GenBank/DDBJ whole genome shotgun (WGS) entry which is preliminary data.</text>
</comment>
<dbReference type="Proteomes" id="UP000226420">
    <property type="component" value="Unassembled WGS sequence"/>
</dbReference>
<dbReference type="Pfam" id="PF06725">
    <property type="entry name" value="3D"/>
    <property type="match status" value="1"/>
</dbReference>
<feature type="domain" description="Lytic transglycosylase MltA" evidence="5">
    <location>
        <begin position="140"/>
        <end position="276"/>
    </location>
</feature>
<dbReference type="NCBIfam" id="NF008366">
    <property type="entry name" value="PRK11162.1"/>
    <property type="match status" value="1"/>
</dbReference>
<proteinExistence type="predicted"/>
<dbReference type="GO" id="GO:0071555">
    <property type="term" value="P:cell wall organization"/>
    <property type="evidence" value="ECO:0007669"/>
    <property type="project" value="UniProtKB-KW"/>
</dbReference>
<gene>
    <name evidence="6" type="ORF">SAMN02745723_103303</name>
</gene>
<dbReference type="InterPro" id="IPR005300">
    <property type="entry name" value="MltA_B"/>
</dbReference>
<dbReference type="CDD" id="cd14668">
    <property type="entry name" value="mlta_B"/>
    <property type="match status" value="1"/>
</dbReference>
<dbReference type="PIRSF" id="PIRSF019422">
    <property type="entry name" value="MltA"/>
    <property type="match status" value="1"/>
</dbReference>
<evidence type="ECO:0000313" key="6">
    <source>
        <dbReference type="EMBL" id="SFC68167.1"/>
    </source>
</evidence>
<dbReference type="Gene3D" id="2.40.40.10">
    <property type="entry name" value="RlpA-like domain"/>
    <property type="match status" value="1"/>
</dbReference>
<dbReference type="SUPFAM" id="SSF50685">
    <property type="entry name" value="Barwin-like endoglucanases"/>
    <property type="match status" value="1"/>
</dbReference>
<keyword evidence="2 4" id="KW-0456">Lyase</keyword>